<dbReference type="Proteomes" id="UP000000663">
    <property type="component" value="Chromosome"/>
</dbReference>
<sequence length="121" mass="13804">MKYGLSQNILDSSLPGCSPFERLRMQAFSRRFTTADFPSPFLRPLTVLLSDLLTSRTSQLEKSLRPPCTPQPHILPGTCAQAGLTWRFRRLRRSERTISGRGQRGQEIREEDSEEPEAPED</sequence>
<dbReference type="KEGG" id="rci:RCIA56"/>
<organism evidence="2 3">
    <name type="scientific">Methanocella arvoryzae (strain DSM 22066 / NBRC 105507 / MRE50)</name>
    <dbReference type="NCBI Taxonomy" id="351160"/>
    <lineage>
        <taxon>Archaea</taxon>
        <taxon>Methanobacteriati</taxon>
        <taxon>Methanobacteriota</taxon>
        <taxon>Stenosarchaea group</taxon>
        <taxon>Methanomicrobia</taxon>
        <taxon>Methanocellales</taxon>
        <taxon>Methanocellaceae</taxon>
        <taxon>Methanocella</taxon>
    </lineage>
</organism>
<dbReference type="EMBL" id="AM114193">
    <property type="protein sequence ID" value="CAJ36324.1"/>
    <property type="molecule type" value="Genomic_DNA"/>
</dbReference>
<feature type="compositionally biased region" description="Basic and acidic residues" evidence="1">
    <location>
        <begin position="95"/>
        <end position="108"/>
    </location>
</feature>
<reference evidence="2 3" key="1">
    <citation type="journal article" date="2006" name="Science">
        <title>Genome of rice cluster I archaea -- the key methane producers in the rice rhizosphere.</title>
        <authorList>
            <person name="Erkel C."/>
            <person name="Kube M."/>
            <person name="Reinhardt R."/>
            <person name="Liesack W."/>
        </authorList>
    </citation>
    <scope>NUCLEOTIDE SEQUENCE [LARGE SCALE GENOMIC DNA]</scope>
    <source>
        <strain evidence="3">DSM 22066 / NBRC 105507 / MRE50</strain>
    </source>
</reference>
<protein>
    <submittedName>
        <fullName evidence="2">Uncharacterized protein</fullName>
    </submittedName>
</protein>
<evidence type="ECO:0000313" key="2">
    <source>
        <dbReference type="EMBL" id="CAJ36324.1"/>
    </source>
</evidence>
<gene>
    <name evidence="2" type="ORF">RCIA56</name>
</gene>
<evidence type="ECO:0000313" key="3">
    <source>
        <dbReference type="Proteomes" id="UP000000663"/>
    </source>
</evidence>
<proteinExistence type="predicted"/>
<dbReference type="AlphaFoldDB" id="Q0W5L9"/>
<feature type="compositionally biased region" description="Acidic residues" evidence="1">
    <location>
        <begin position="109"/>
        <end position="121"/>
    </location>
</feature>
<name>Q0W5L9_METAR</name>
<evidence type="ECO:0000256" key="1">
    <source>
        <dbReference type="SAM" id="MobiDB-lite"/>
    </source>
</evidence>
<accession>Q0W5L9</accession>
<keyword evidence="3" id="KW-1185">Reference proteome</keyword>
<feature type="region of interest" description="Disordered" evidence="1">
    <location>
        <begin position="95"/>
        <end position="121"/>
    </location>
</feature>